<dbReference type="GO" id="GO:0043024">
    <property type="term" value="F:ribosomal small subunit binding"/>
    <property type="evidence" value="ECO:0007669"/>
    <property type="project" value="TreeGrafter"/>
</dbReference>
<dbReference type="InterPro" id="IPR015946">
    <property type="entry name" value="KH_dom-like_a/b"/>
</dbReference>
<dbReference type="GO" id="GO:0000028">
    <property type="term" value="P:ribosomal small subunit assembly"/>
    <property type="evidence" value="ECO:0007669"/>
    <property type="project" value="TreeGrafter"/>
</dbReference>
<dbReference type="InterPro" id="IPR030388">
    <property type="entry name" value="G_ERA_dom"/>
</dbReference>
<dbReference type="PROSITE" id="PS51713">
    <property type="entry name" value="G_ERA"/>
    <property type="match status" value="1"/>
</dbReference>
<feature type="region of interest" description="G2" evidence="6">
    <location>
        <begin position="107"/>
        <end position="111"/>
    </location>
</feature>
<name>A0AAV6VE14_9ARAC</name>
<dbReference type="NCBIfam" id="TIGR00231">
    <property type="entry name" value="small_GTP"/>
    <property type="match status" value="1"/>
</dbReference>
<dbReference type="AlphaFoldDB" id="A0AAV6VE14"/>
<keyword evidence="9" id="KW-1185">Reference proteome</keyword>
<reference evidence="8 9" key="1">
    <citation type="journal article" date="2022" name="Nat. Ecol. Evol.">
        <title>A masculinizing supergene underlies an exaggerated male reproductive morph in a spider.</title>
        <authorList>
            <person name="Hendrickx F."/>
            <person name="De Corte Z."/>
            <person name="Sonet G."/>
            <person name="Van Belleghem S.M."/>
            <person name="Kostlbacher S."/>
            <person name="Vangestel C."/>
        </authorList>
    </citation>
    <scope>NUCLEOTIDE SEQUENCE [LARGE SCALE GENOMIC DNA]</scope>
    <source>
        <strain evidence="8">W744_W776</strain>
    </source>
</reference>
<dbReference type="GO" id="GO:0005759">
    <property type="term" value="C:mitochondrial matrix"/>
    <property type="evidence" value="ECO:0007669"/>
    <property type="project" value="TreeGrafter"/>
</dbReference>
<feature type="region of interest" description="G3" evidence="6">
    <location>
        <begin position="128"/>
        <end position="131"/>
    </location>
</feature>
<dbReference type="Proteomes" id="UP000827092">
    <property type="component" value="Unassembled WGS sequence"/>
</dbReference>
<comment type="caution">
    <text evidence="8">The sequence shown here is derived from an EMBL/GenBank/DDBJ whole genome shotgun (WGS) entry which is preliminary data.</text>
</comment>
<evidence type="ECO:0000256" key="4">
    <source>
        <dbReference type="ARBA" id="ARBA00023134"/>
    </source>
</evidence>
<dbReference type="Gene3D" id="3.40.50.300">
    <property type="entry name" value="P-loop containing nucleotide triphosphate hydrolases"/>
    <property type="match status" value="1"/>
</dbReference>
<protein>
    <recommendedName>
        <fullName evidence="2">GTPase Era, mitochondrial</fullName>
    </recommendedName>
    <alternativeName>
        <fullName evidence="5">ERA-like protein 1</fullName>
    </alternativeName>
</protein>
<evidence type="ECO:0000256" key="5">
    <source>
        <dbReference type="ARBA" id="ARBA00030975"/>
    </source>
</evidence>
<dbReference type="GO" id="GO:0005525">
    <property type="term" value="F:GTP binding"/>
    <property type="evidence" value="ECO:0007669"/>
    <property type="project" value="UniProtKB-UniRule"/>
</dbReference>
<dbReference type="InterPro" id="IPR006073">
    <property type="entry name" value="GTP-bd"/>
</dbReference>
<keyword evidence="3 6" id="KW-0547">Nucleotide-binding</keyword>
<evidence type="ECO:0000256" key="1">
    <source>
        <dbReference type="ARBA" id="ARBA00007921"/>
    </source>
</evidence>
<feature type="region of interest" description="G5" evidence="6">
    <location>
        <begin position="278"/>
        <end position="280"/>
    </location>
</feature>
<evidence type="ECO:0000256" key="3">
    <source>
        <dbReference type="ARBA" id="ARBA00022741"/>
    </source>
</evidence>
<dbReference type="InterPro" id="IPR009019">
    <property type="entry name" value="KH_sf_prok-type"/>
</dbReference>
<feature type="domain" description="Era-type G" evidence="7">
    <location>
        <begin position="73"/>
        <end position="300"/>
    </location>
</feature>
<dbReference type="Gene3D" id="3.30.300.20">
    <property type="match status" value="1"/>
</dbReference>
<dbReference type="SUPFAM" id="SSF52540">
    <property type="entry name" value="P-loop containing nucleoside triphosphate hydrolases"/>
    <property type="match status" value="1"/>
</dbReference>
<dbReference type="PRINTS" id="PR00326">
    <property type="entry name" value="GTP1OBG"/>
</dbReference>
<comment type="similarity">
    <text evidence="1 6">Belongs to the TRAFAC class TrmE-Era-EngA-EngB-Septin-like GTPase superfamily. Era GTPase family.</text>
</comment>
<gene>
    <name evidence="8" type="ORF">JTE90_017292</name>
</gene>
<feature type="region of interest" description="G4" evidence="6">
    <location>
        <begin position="197"/>
        <end position="200"/>
    </location>
</feature>
<dbReference type="GO" id="GO:0019843">
    <property type="term" value="F:rRNA binding"/>
    <property type="evidence" value="ECO:0007669"/>
    <property type="project" value="TreeGrafter"/>
</dbReference>
<feature type="region of interest" description="G1" evidence="6">
    <location>
        <begin position="81"/>
        <end position="88"/>
    </location>
</feature>
<dbReference type="InterPro" id="IPR005662">
    <property type="entry name" value="GTPase_Era-like"/>
</dbReference>
<dbReference type="CDD" id="cd22534">
    <property type="entry name" value="KH-II_Era"/>
    <property type="match status" value="1"/>
</dbReference>
<dbReference type="InterPro" id="IPR005225">
    <property type="entry name" value="Small_GTP-bd"/>
</dbReference>
<dbReference type="CDD" id="cd04163">
    <property type="entry name" value="Era"/>
    <property type="match status" value="1"/>
</dbReference>
<dbReference type="Pfam" id="PF01926">
    <property type="entry name" value="MMR_HSR1"/>
    <property type="match status" value="1"/>
</dbReference>
<evidence type="ECO:0000256" key="6">
    <source>
        <dbReference type="PROSITE-ProRule" id="PRU01050"/>
    </source>
</evidence>
<proteinExistence type="inferred from homology"/>
<evidence type="ECO:0000313" key="9">
    <source>
        <dbReference type="Proteomes" id="UP000827092"/>
    </source>
</evidence>
<dbReference type="EMBL" id="JAFNEN010000098">
    <property type="protein sequence ID" value="KAG8194860.1"/>
    <property type="molecule type" value="Genomic_DNA"/>
</dbReference>
<dbReference type="PANTHER" id="PTHR42698:SF1">
    <property type="entry name" value="GTPASE ERA, MITOCHONDRIAL"/>
    <property type="match status" value="1"/>
</dbReference>
<sequence>MVLSRINRGVLTFVRVRCIGFSSISQAPSQIESDSHLSEKQALQEEPSKAVPLTVEAYKNQRKLRPSQPENPHLLKVAILGEPNAGKSTLTNALVKWKVCAVSRKVHTTRKQASAVLVEENKQIVFLDTPGFVTPELTKRHQLEPSFVMDPIRSLREAHLIAVVVDICNKFTNNRINEDILEALENYKHKKSILIMNKIDAMKSKGRLLGLTQTLTGGMMDGFKTENHKNIDSKQMSFDEVVALASKIPEATNSNEEANLSPADSKKGWASFSRLFMVSALKGDGIDDLRNYLLGEAVPFEWVYHDSTITDQHPHDMATMILREKLLEYLPQEIPYQLRLTISKWELLSTGCPKIQIKISCSNSRHARFVIGPAGKHIAACVEKARKAMREAFRKDVVLRVAVEQE</sequence>
<evidence type="ECO:0000259" key="7">
    <source>
        <dbReference type="PROSITE" id="PS51713"/>
    </source>
</evidence>
<organism evidence="8 9">
    <name type="scientific">Oedothorax gibbosus</name>
    <dbReference type="NCBI Taxonomy" id="931172"/>
    <lineage>
        <taxon>Eukaryota</taxon>
        <taxon>Metazoa</taxon>
        <taxon>Ecdysozoa</taxon>
        <taxon>Arthropoda</taxon>
        <taxon>Chelicerata</taxon>
        <taxon>Arachnida</taxon>
        <taxon>Araneae</taxon>
        <taxon>Araneomorphae</taxon>
        <taxon>Entelegynae</taxon>
        <taxon>Araneoidea</taxon>
        <taxon>Linyphiidae</taxon>
        <taxon>Erigoninae</taxon>
        <taxon>Oedothorax</taxon>
    </lineage>
</organism>
<evidence type="ECO:0000256" key="2">
    <source>
        <dbReference type="ARBA" id="ARBA00019149"/>
    </source>
</evidence>
<dbReference type="PANTHER" id="PTHR42698">
    <property type="entry name" value="GTPASE ERA"/>
    <property type="match status" value="1"/>
</dbReference>
<dbReference type="SUPFAM" id="SSF54814">
    <property type="entry name" value="Prokaryotic type KH domain (KH-domain type II)"/>
    <property type="match status" value="1"/>
</dbReference>
<evidence type="ECO:0000313" key="8">
    <source>
        <dbReference type="EMBL" id="KAG8194860.1"/>
    </source>
</evidence>
<accession>A0AAV6VE14</accession>
<dbReference type="InterPro" id="IPR027417">
    <property type="entry name" value="P-loop_NTPase"/>
</dbReference>
<keyword evidence="4 6" id="KW-0342">GTP-binding</keyword>